<dbReference type="SMART" id="SM00230">
    <property type="entry name" value="CysPc"/>
    <property type="match status" value="1"/>
</dbReference>
<dbReference type="InterPro" id="IPR002048">
    <property type="entry name" value="EF_hand_dom"/>
</dbReference>
<evidence type="ECO:0000256" key="5">
    <source>
        <dbReference type="PIRSR" id="PIRSR622684-1"/>
    </source>
</evidence>
<dbReference type="InterPro" id="IPR022683">
    <property type="entry name" value="Calpain_III"/>
</dbReference>
<keyword evidence="3 6" id="KW-0378">Hydrolase</keyword>
<dbReference type="GO" id="GO:0005737">
    <property type="term" value="C:cytoplasm"/>
    <property type="evidence" value="ECO:0007669"/>
    <property type="project" value="TreeGrafter"/>
</dbReference>
<evidence type="ECO:0000313" key="11">
    <source>
        <dbReference type="Proteomes" id="UP000549394"/>
    </source>
</evidence>
<dbReference type="InterPro" id="IPR038765">
    <property type="entry name" value="Papain-like_cys_pep_sf"/>
</dbReference>
<dbReference type="Gene3D" id="2.60.120.380">
    <property type="match status" value="1"/>
</dbReference>
<feature type="region of interest" description="Disordered" evidence="7">
    <location>
        <begin position="75"/>
        <end position="98"/>
    </location>
</feature>
<dbReference type="CDD" id="cd00044">
    <property type="entry name" value="CysPc"/>
    <property type="match status" value="1"/>
</dbReference>
<proteinExistence type="inferred from homology"/>
<dbReference type="Pfam" id="PF00648">
    <property type="entry name" value="Peptidase_C2"/>
    <property type="match status" value="1"/>
</dbReference>
<dbReference type="AlphaFoldDB" id="A0A7I8W6M8"/>
<feature type="region of interest" description="Disordered" evidence="7">
    <location>
        <begin position="1"/>
        <end position="58"/>
    </location>
</feature>
<feature type="active site" evidence="5 6">
    <location>
        <position position="349"/>
    </location>
</feature>
<organism evidence="10 11">
    <name type="scientific">Dimorphilus gyrociliatus</name>
    <dbReference type="NCBI Taxonomy" id="2664684"/>
    <lineage>
        <taxon>Eukaryota</taxon>
        <taxon>Metazoa</taxon>
        <taxon>Spiralia</taxon>
        <taxon>Lophotrochozoa</taxon>
        <taxon>Annelida</taxon>
        <taxon>Polychaeta</taxon>
        <taxon>Polychaeta incertae sedis</taxon>
        <taxon>Dinophilidae</taxon>
        <taxon>Dimorphilus</taxon>
    </lineage>
</organism>
<sequence>MSNSNQYSTTTKKTTYSYSDSNTGPTSKSTVTEVRTFSGPGGTRTETKTYSYGGNGNQEQGITARHSAPDMALRGSRYSKGWGSRRETRPPAGPPMELEGKTYQEVIQQCQREGRLFEDPDFHADDSSLVFSGRPGRSIEWKRPHVHLAFSSYADKKNARLVYELCDDPKLFVEGASRFDVKQGELGDCWLLAAIAGLTLYEELLFKVVPPKQSFEKSRGYCGLFHFSFWRFGEWVDIFIDDRLPTYRNRLVYMHSKETNEFWTALLEKAYAKLVGSYEALKGGSAAEAMEDFTGGVTEIFDIRPKTKPPNLWTIMLKAFERNSMMGCSIEAIPNQTEARLTNGLICGHAYTITAVRTVEVSTPNKTGKIPMIRIRNPWGNEAEWRGAWCDGSKEWKFISDAEKKKIGLVFDNDGEFWMSFQDFSTAFHKLEICNLGPESPLDEKTHKRKWEGTKQNGCWKRNVNAGGCRNYLETFWTNPQYRVTVTDPDEDDEENLGTIIVGLMQIGRRKLRKEGKDLLTIGYVIYELKDSGAEPLDVQFFKYNQSKARSPSFINMREVCGRHKLKPGNYCIIPSTFEPNHEADFLMRIFSEQKNDSKELDEETCITNVRPSLPPADPDADSQMRAAFKSIAGADMEIDAYELQVILDNAFKRDFKFDGFSAETCRSMVALLDNDRSGKLGFEEFKKLWTDIRMWKTVFKQHDKDKSGNFNSYELRAVFHALGFKLSNSTFNALVKRYTHKDGCIYFDDFVHCIARMKTMFDIYKEMQTSPRGKAEFDLDCFIQTTMYS</sequence>
<dbReference type="GO" id="GO:0005509">
    <property type="term" value="F:calcium ion binding"/>
    <property type="evidence" value="ECO:0007669"/>
    <property type="project" value="InterPro"/>
</dbReference>
<dbReference type="SMART" id="SM00054">
    <property type="entry name" value="EFh"/>
    <property type="match status" value="2"/>
</dbReference>
<name>A0A7I8W6M8_9ANNE</name>
<keyword evidence="11" id="KW-1185">Reference proteome</keyword>
<dbReference type="InterPro" id="IPR000169">
    <property type="entry name" value="Pept_cys_AS"/>
</dbReference>
<evidence type="ECO:0000256" key="2">
    <source>
        <dbReference type="ARBA" id="ARBA00022670"/>
    </source>
</evidence>
<dbReference type="FunFam" id="3.90.70.10:FF:000001">
    <property type="entry name" value="Calpain-1 catalytic subunit"/>
    <property type="match status" value="1"/>
</dbReference>
<dbReference type="SMART" id="SM00720">
    <property type="entry name" value="calpain_III"/>
    <property type="match status" value="1"/>
</dbReference>
<feature type="compositionally biased region" description="Polar residues" evidence="7">
    <location>
        <begin position="24"/>
        <end position="35"/>
    </location>
</feature>
<dbReference type="FunFam" id="2.60.120.380:FF:000002">
    <property type="entry name" value="calpain-3 isoform X1"/>
    <property type="match status" value="1"/>
</dbReference>
<dbReference type="InterPro" id="IPR011992">
    <property type="entry name" value="EF-hand-dom_pair"/>
</dbReference>
<dbReference type="InterPro" id="IPR036213">
    <property type="entry name" value="Calpain_III_sf"/>
</dbReference>
<dbReference type="EMBL" id="CAJFCJ010000017">
    <property type="protein sequence ID" value="CAD5122448.1"/>
    <property type="molecule type" value="Genomic_DNA"/>
</dbReference>
<dbReference type="Pfam" id="PF01067">
    <property type="entry name" value="Calpain_III"/>
    <property type="match status" value="1"/>
</dbReference>
<protein>
    <submittedName>
        <fullName evidence="10">DgyrCDS10873</fullName>
    </submittedName>
</protein>
<evidence type="ECO:0000259" key="8">
    <source>
        <dbReference type="PROSITE" id="PS50203"/>
    </source>
</evidence>
<dbReference type="PROSITE" id="PS50203">
    <property type="entry name" value="CALPAIN_CAT"/>
    <property type="match status" value="1"/>
</dbReference>
<dbReference type="OrthoDB" id="424753at2759"/>
<dbReference type="PANTHER" id="PTHR10183">
    <property type="entry name" value="CALPAIN"/>
    <property type="match status" value="1"/>
</dbReference>
<dbReference type="InterPro" id="IPR001300">
    <property type="entry name" value="Peptidase_C2_calpain_cat"/>
</dbReference>
<reference evidence="10 11" key="1">
    <citation type="submission" date="2020-08" db="EMBL/GenBank/DDBJ databases">
        <authorList>
            <person name="Hejnol A."/>
        </authorList>
    </citation>
    <scope>NUCLEOTIDE SEQUENCE [LARGE SCALE GENOMIC DNA]</scope>
</reference>
<dbReference type="PROSITE" id="PS50222">
    <property type="entry name" value="EF_HAND_2"/>
    <property type="match status" value="1"/>
</dbReference>
<dbReference type="InterPro" id="IPR033883">
    <property type="entry name" value="C2_III"/>
</dbReference>
<dbReference type="GO" id="GO:0006508">
    <property type="term" value="P:proteolysis"/>
    <property type="evidence" value="ECO:0007669"/>
    <property type="project" value="UniProtKB-KW"/>
</dbReference>
<dbReference type="PANTHER" id="PTHR10183:SF433">
    <property type="entry name" value="CALPAIN-A-RELATED"/>
    <property type="match status" value="1"/>
</dbReference>
<dbReference type="SUPFAM" id="SSF54001">
    <property type="entry name" value="Cysteine proteinases"/>
    <property type="match status" value="1"/>
</dbReference>
<keyword evidence="2 6" id="KW-0645">Protease</keyword>
<dbReference type="InterPro" id="IPR022684">
    <property type="entry name" value="Calpain_cysteine_protease"/>
</dbReference>
<evidence type="ECO:0000256" key="6">
    <source>
        <dbReference type="PROSITE-ProRule" id="PRU00239"/>
    </source>
</evidence>
<evidence type="ECO:0000256" key="7">
    <source>
        <dbReference type="SAM" id="MobiDB-lite"/>
    </source>
</evidence>
<evidence type="ECO:0000256" key="1">
    <source>
        <dbReference type="ARBA" id="ARBA00007623"/>
    </source>
</evidence>
<dbReference type="CDD" id="cd16196">
    <property type="entry name" value="EFh_PEF_CalpA_B"/>
    <property type="match status" value="1"/>
</dbReference>
<evidence type="ECO:0000259" key="9">
    <source>
        <dbReference type="PROSITE" id="PS50222"/>
    </source>
</evidence>
<dbReference type="Gene3D" id="1.10.238.10">
    <property type="entry name" value="EF-hand"/>
    <property type="match status" value="1"/>
</dbReference>
<accession>A0A7I8W6M8</accession>
<dbReference type="Proteomes" id="UP000549394">
    <property type="component" value="Unassembled WGS sequence"/>
</dbReference>
<dbReference type="GO" id="GO:0004198">
    <property type="term" value="F:calcium-dependent cysteine-type endopeptidase activity"/>
    <property type="evidence" value="ECO:0007669"/>
    <property type="project" value="InterPro"/>
</dbReference>
<evidence type="ECO:0000313" key="10">
    <source>
        <dbReference type="EMBL" id="CAD5122448.1"/>
    </source>
</evidence>
<dbReference type="CDD" id="cd00214">
    <property type="entry name" value="Calpain_III"/>
    <property type="match status" value="1"/>
</dbReference>
<evidence type="ECO:0000256" key="4">
    <source>
        <dbReference type="ARBA" id="ARBA00022807"/>
    </source>
</evidence>
<dbReference type="SUPFAM" id="SSF47473">
    <property type="entry name" value="EF-hand"/>
    <property type="match status" value="1"/>
</dbReference>
<keyword evidence="4 6" id="KW-0788">Thiol protease</keyword>
<comment type="similarity">
    <text evidence="1">Belongs to the peptidase C2 family.</text>
</comment>
<dbReference type="PROSITE" id="PS00139">
    <property type="entry name" value="THIOL_PROTEASE_CYS"/>
    <property type="match status" value="1"/>
</dbReference>
<dbReference type="InterPro" id="IPR022682">
    <property type="entry name" value="Calpain_domain_III"/>
</dbReference>
<dbReference type="SUPFAM" id="SSF49758">
    <property type="entry name" value="Calpain large subunit, middle domain (domain III)"/>
    <property type="match status" value="1"/>
</dbReference>
<gene>
    <name evidence="10" type="ORF">DGYR_LOCUS10259</name>
</gene>
<feature type="domain" description="Calpain catalytic" evidence="8">
    <location>
        <begin position="116"/>
        <end position="437"/>
    </location>
</feature>
<feature type="compositionally biased region" description="Polar residues" evidence="7">
    <location>
        <begin position="48"/>
        <end position="58"/>
    </location>
</feature>
<feature type="active site" evidence="5 6">
    <location>
        <position position="377"/>
    </location>
</feature>
<comment type="caution">
    <text evidence="10">The sequence shown here is derived from an EMBL/GenBank/DDBJ whole genome shotgun (WGS) entry which is preliminary data.</text>
</comment>
<evidence type="ECO:0000256" key="3">
    <source>
        <dbReference type="ARBA" id="ARBA00022801"/>
    </source>
</evidence>
<feature type="compositionally biased region" description="Low complexity" evidence="7">
    <location>
        <begin position="1"/>
        <end position="23"/>
    </location>
</feature>
<feature type="domain" description="EF-hand" evidence="9">
    <location>
        <begin position="691"/>
        <end position="726"/>
    </location>
</feature>
<dbReference type="Gene3D" id="3.90.70.10">
    <property type="entry name" value="Cysteine proteinases"/>
    <property type="match status" value="1"/>
</dbReference>
<dbReference type="PRINTS" id="PR00704">
    <property type="entry name" value="CALPAIN"/>
</dbReference>
<feature type="active site" evidence="5 6">
    <location>
        <position position="189"/>
    </location>
</feature>